<reference evidence="1 2" key="1">
    <citation type="journal article" date="2018" name="Nat. Ecol. Evol.">
        <title>Pezizomycetes genomes reveal the molecular basis of ectomycorrhizal truffle lifestyle.</title>
        <authorList>
            <person name="Murat C."/>
            <person name="Payen T."/>
            <person name="Noel B."/>
            <person name="Kuo A."/>
            <person name="Morin E."/>
            <person name="Chen J."/>
            <person name="Kohler A."/>
            <person name="Krizsan K."/>
            <person name="Balestrini R."/>
            <person name="Da Silva C."/>
            <person name="Montanini B."/>
            <person name="Hainaut M."/>
            <person name="Levati E."/>
            <person name="Barry K.W."/>
            <person name="Belfiori B."/>
            <person name="Cichocki N."/>
            <person name="Clum A."/>
            <person name="Dockter R.B."/>
            <person name="Fauchery L."/>
            <person name="Guy J."/>
            <person name="Iotti M."/>
            <person name="Le Tacon F."/>
            <person name="Lindquist E.A."/>
            <person name="Lipzen A."/>
            <person name="Malagnac F."/>
            <person name="Mello A."/>
            <person name="Molinier V."/>
            <person name="Miyauchi S."/>
            <person name="Poulain J."/>
            <person name="Riccioni C."/>
            <person name="Rubini A."/>
            <person name="Sitrit Y."/>
            <person name="Splivallo R."/>
            <person name="Traeger S."/>
            <person name="Wang M."/>
            <person name="Zifcakova L."/>
            <person name="Wipf D."/>
            <person name="Zambonelli A."/>
            <person name="Paolocci F."/>
            <person name="Nowrousian M."/>
            <person name="Ottonello S."/>
            <person name="Baldrian P."/>
            <person name="Spatafora J.W."/>
            <person name="Henrissat B."/>
            <person name="Nagy L.G."/>
            <person name="Aury J.M."/>
            <person name="Wincker P."/>
            <person name="Grigoriev I.V."/>
            <person name="Bonfante P."/>
            <person name="Martin F.M."/>
        </authorList>
    </citation>
    <scope>NUCLEOTIDE SEQUENCE [LARGE SCALE GENOMIC DNA]</scope>
    <source>
        <strain evidence="1 2">ATCC MYA-4762</strain>
    </source>
</reference>
<accession>A0A3N4LFZ7</accession>
<dbReference type="InParanoid" id="A0A3N4LFZ7"/>
<evidence type="ECO:0000313" key="1">
    <source>
        <dbReference type="EMBL" id="RPB21810.1"/>
    </source>
</evidence>
<name>A0A3N4LFZ7_9PEZI</name>
<dbReference type="EMBL" id="ML121557">
    <property type="protein sequence ID" value="RPB21810.1"/>
    <property type="molecule type" value="Genomic_DNA"/>
</dbReference>
<proteinExistence type="predicted"/>
<sequence>MASLFHLVYKFISFNTAPSQYYSTVIKIWYIFNFLLPLSHYSLYITFNSVSLLLNFKIPYSPKVDMYSRLFRRGLTPLALALNKGSESSIRINKSIMIRPFAPSAVMHYMTIFQIPRPEFIDAQEIIKPSFKKVFSVISPGTFCDKFIQALEEAELIVSVSGREILKEILKEIPLTPLTLTAQTLVLERLKKLPIKARKETYLDEDEEYQKNESIATELCEPLLTYKYGDDVANKQTSKELEDLNKVEVDLLHQIILKLVNAGLLLNGESDTDRSTCYGDLEKIINCQFGDKRERGWISLDTGIITRIIEHPWEQLSPFLTNLLQNNDVATLEGNIYQYVWSKRTTPSSWSPAQVREILLEKGVAVIPASHMNLQKATNRCQEVLQEMAREKGLDSVPGRNIYTVYHHLQKMNLDLHLAIQAQLHGRSLVTYNTRLLEEYSEVFHTFGIDAYAVQEGKKPFRGMKF</sequence>
<keyword evidence="2" id="KW-1185">Reference proteome</keyword>
<gene>
    <name evidence="1" type="ORF">L211DRAFT_869810</name>
</gene>
<dbReference type="AlphaFoldDB" id="A0A3N4LFZ7"/>
<dbReference type="Proteomes" id="UP000267821">
    <property type="component" value="Unassembled WGS sequence"/>
</dbReference>
<protein>
    <submittedName>
        <fullName evidence="1">Uncharacterized protein</fullName>
    </submittedName>
</protein>
<dbReference type="OrthoDB" id="10441450at2759"/>
<evidence type="ECO:0000313" key="2">
    <source>
        <dbReference type="Proteomes" id="UP000267821"/>
    </source>
</evidence>
<organism evidence="1 2">
    <name type="scientific">Terfezia boudieri ATCC MYA-4762</name>
    <dbReference type="NCBI Taxonomy" id="1051890"/>
    <lineage>
        <taxon>Eukaryota</taxon>
        <taxon>Fungi</taxon>
        <taxon>Dikarya</taxon>
        <taxon>Ascomycota</taxon>
        <taxon>Pezizomycotina</taxon>
        <taxon>Pezizomycetes</taxon>
        <taxon>Pezizales</taxon>
        <taxon>Pezizaceae</taxon>
        <taxon>Terfezia</taxon>
    </lineage>
</organism>